<feature type="compositionally biased region" description="Basic and acidic residues" evidence="7">
    <location>
        <begin position="138"/>
        <end position="147"/>
    </location>
</feature>
<dbReference type="Proteomes" id="UP001604336">
    <property type="component" value="Unassembled WGS sequence"/>
</dbReference>
<dbReference type="PANTHER" id="PTHR15710:SF243">
    <property type="entry name" value="E3 UBIQUITIN-PROTEIN LIGASE PRAJA-2 ISOFORM X1"/>
    <property type="match status" value="1"/>
</dbReference>
<evidence type="ECO:0000256" key="4">
    <source>
        <dbReference type="ARBA" id="ARBA00022771"/>
    </source>
</evidence>
<comment type="catalytic activity">
    <reaction evidence="1">
        <text>S-ubiquitinyl-[E2 ubiquitin-conjugating enzyme]-L-cysteine + [acceptor protein]-L-lysine = [E2 ubiquitin-conjugating enzyme]-L-cysteine + N(6)-ubiquitinyl-[acceptor protein]-L-lysine.</text>
        <dbReference type="EC" id="2.3.2.27"/>
    </reaction>
</comment>
<sequence length="271" mass="31456">MSGTYGNFIPRENRQPGRDDWNERRPYITNSHPARRSLPGQDDWNQLRPFVTDSRPAGRYLNPRGRALDPRWFFEDGQTEGPSSLASSSSPAPTHTPIRFLLIENDTARNTYPTYRQPVPDSPPPRYYEPQYLQPSEPESKFTKEEQEKGLNKLRKVMYNPHLSNIVRRLGMRHKTDVTNQSGESRNFQDDDGKRCAVCLEDFDSKQFVMLTPCDHMFHEECIVPWVKSQGKCPVCRFVISERIAAPENNSRRAALQQDLISLIWEFDRAL</sequence>
<dbReference type="EC" id="2.3.2.27" evidence="2"/>
<organism evidence="9 10">
    <name type="scientific">Abeliophyllum distichum</name>
    <dbReference type="NCBI Taxonomy" id="126358"/>
    <lineage>
        <taxon>Eukaryota</taxon>
        <taxon>Viridiplantae</taxon>
        <taxon>Streptophyta</taxon>
        <taxon>Embryophyta</taxon>
        <taxon>Tracheophyta</taxon>
        <taxon>Spermatophyta</taxon>
        <taxon>Magnoliopsida</taxon>
        <taxon>eudicotyledons</taxon>
        <taxon>Gunneridae</taxon>
        <taxon>Pentapetalae</taxon>
        <taxon>asterids</taxon>
        <taxon>lamiids</taxon>
        <taxon>Lamiales</taxon>
        <taxon>Oleaceae</taxon>
        <taxon>Forsythieae</taxon>
        <taxon>Abeliophyllum</taxon>
    </lineage>
</organism>
<evidence type="ECO:0000256" key="6">
    <source>
        <dbReference type="PROSITE-ProRule" id="PRU00175"/>
    </source>
</evidence>
<feature type="compositionally biased region" description="Low complexity" evidence="7">
    <location>
        <begin position="82"/>
        <end position="93"/>
    </location>
</feature>
<name>A0ABD1QK98_9LAMI</name>
<evidence type="ECO:0000256" key="1">
    <source>
        <dbReference type="ARBA" id="ARBA00000900"/>
    </source>
</evidence>
<protein>
    <recommendedName>
        <fullName evidence="2">RING-type E3 ubiquitin transferase</fullName>
        <ecNumber evidence="2">2.3.2.27</ecNumber>
    </recommendedName>
</protein>
<dbReference type="PROSITE" id="PS50089">
    <property type="entry name" value="ZF_RING_2"/>
    <property type="match status" value="1"/>
</dbReference>
<dbReference type="GO" id="GO:0008270">
    <property type="term" value="F:zinc ion binding"/>
    <property type="evidence" value="ECO:0007669"/>
    <property type="project" value="UniProtKB-KW"/>
</dbReference>
<feature type="compositionally biased region" description="Basic and acidic residues" evidence="7">
    <location>
        <begin position="11"/>
        <end position="26"/>
    </location>
</feature>
<dbReference type="GO" id="GO:0061630">
    <property type="term" value="F:ubiquitin protein ligase activity"/>
    <property type="evidence" value="ECO:0007669"/>
    <property type="project" value="UniProtKB-EC"/>
</dbReference>
<dbReference type="PANTHER" id="PTHR15710">
    <property type="entry name" value="E3 UBIQUITIN-PROTEIN LIGASE PRAJA"/>
    <property type="match status" value="1"/>
</dbReference>
<dbReference type="EMBL" id="JBFOLK010000011">
    <property type="protein sequence ID" value="KAL2476640.1"/>
    <property type="molecule type" value="Genomic_DNA"/>
</dbReference>
<keyword evidence="5" id="KW-0862">Zinc</keyword>
<dbReference type="FunFam" id="3.30.40.10:FF:000468">
    <property type="entry name" value="RING/U-box superfamily protein"/>
    <property type="match status" value="1"/>
</dbReference>
<feature type="region of interest" description="Disordered" evidence="7">
    <location>
        <begin position="109"/>
        <end position="147"/>
    </location>
</feature>
<dbReference type="Pfam" id="PF13639">
    <property type="entry name" value="zf-RING_2"/>
    <property type="match status" value="1"/>
</dbReference>
<evidence type="ECO:0000256" key="7">
    <source>
        <dbReference type="SAM" id="MobiDB-lite"/>
    </source>
</evidence>
<dbReference type="AlphaFoldDB" id="A0ABD1QK98"/>
<evidence type="ECO:0000259" key="8">
    <source>
        <dbReference type="PROSITE" id="PS50089"/>
    </source>
</evidence>
<comment type="caution">
    <text evidence="9">The sequence shown here is derived from an EMBL/GenBank/DDBJ whole genome shotgun (WGS) entry which is preliminary data.</text>
</comment>
<keyword evidence="3" id="KW-0479">Metal-binding</keyword>
<dbReference type="InterPro" id="IPR013083">
    <property type="entry name" value="Znf_RING/FYVE/PHD"/>
</dbReference>
<evidence type="ECO:0000256" key="2">
    <source>
        <dbReference type="ARBA" id="ARBA00012483"/>
    </source>
</evidence>
<gene>
    <name evidence="9" type="ORF">Adt_37376</name>
</gene>
<feature type="region of interest" description="Disordered" evidence="7">
    <location>
        <begin position="1"/>
        <end position="95"/>
    </location>
</feature>
<dbReference type="Gene3D" id="3.30.40.10">
    <property type="entry name" value="Zinc/RING finger domain, C3HC4 (zinc finger)"/>
    <property type="match status" value="1"/>
</dbReference>
<evidence type="ECO:0000313" key="10">
    <source>
        <dbReference type="Proteomes" id="UP001604336"/>
    </source>
</evidence>
<dbReference type="SUPFAM" id="SSF57850">
    <property type="entry name" value="RING/U-box"/>
    <property type="match status" value="1"/>
</dbReference>
<reference evidence="10" key="1">
    <citation type="submission" date="2024-07" db="EMBL/GenBank/DDBJ databases">
        <title>Two chromosome-level genome assemblies of Korean endemic species Abeliophyllum distichum and Forsythia ovata (Oleaceae).</title>
        <authorList>
            <person name="Jang H."/>
        </authorList>
    </citation>
    <scope>NUCLEOTIDE SEQUENCE [LARGE SCALE GENOMIC DNA]</scope>
</reference>
<dbReference type="InterPro" id="IPR001841">
    <property type="entry name" value="Znf_RING"/>
</dbReference>
<accession>A0ABD1QK98</accession>
<keyword evidence="4 6" id="KW-0863">Zinc-finger</keyword>
<dbReference type="SMART" id="SM00184">
    <property type="entry name" value="RING"/>
    <property type="match status" value="1"/>
</dbReference>
<evidence type="ECO:0000313" key="9">
    <source>
        <dbReference type="EMBL" id="KAL2476640.1"/>
    </source>
</evidence>
<proteinExistence type="predicted"/>
<feature type="domain" description="RING-type" evidence="8">
    <location>
        <begin position="196"/>
        <end position="237"/>
    </location>
</feature>
<evidence type="ECO:0000256" key="3">
    <source>
        <dbReference type="ARBA" id="ARBA00022723"/>
    </source>
</evidence>
<keyword evidence="10" id="KW-1185">Reference proteome</keyword>
<evidence type="ECO:0000256" key="5">
    <source>
        <dbReference type="ARBA" id="ARBA00022833"/>
    </source>
</evidence>